<protein>
    <submittedName>
        <fullName evidence="1">Uncharacterized protein</fullName>
    </submittedName>
</protein>
<dbReference type="Proteomes" id="UP000054845">
    <property type="component" value="Unassembled WGS sequence"/>
</dbReference>
<evidence type="ECO:0000313" key="1">
    <source>
        <dbReference type="EMBL" id="CEH18979.1"/>
    </source>
</evidence>
<evidence type="ECO:0000313" key="2">
    <source>
        <dbReference type="Proteomes" id="UP000054845"/>
    </source>
</evidence>
<dbReference type="EMBL" id="CCYA01000276">
    <property type="protein sequence ID" value="CEH18979.1"/>
    <property type="molecule type" value="Genomic_DNA"/>
</dbReference>
<name>A0A0P1BRR1_9BASI</name>
<accession>A0A0P1BRR1</accession>
<organism evidence="1 2">
    <name type="scientific">Ceraceosorus bombacis</name>
    <dbReference type="NCBI Taxonomy" id="401625"/>
    <lineage>
        <taxon>Eukaryota</taxon>
        <taxon>Fungi</taxon>
        <taxon>Dikarya</taxon>
        <taxon>Basidiomycota</taxon>
        <taxon>Ustilaginomycotina</taxon>
        <taxon>Exobasidiomycetes</taxon>
        <taxon>Ceraceosorales</taxon>
        <taxon>Ceraceosoraceae</taxon>
        <taxon>Ceraceosorus</taxon>
    </lineage>
</organism>
<sequence length="105" mass="11747">MRNLRFVGDRWSIQRRQRSQRAWFSCCSIITNGIGQKLLSHCTLERLASNTAGPKVQGAPNTANPGILDLNMAIKYRKRILGAFVLFRAWRACSTLSAGRAIPQS</sequence>
<dbReference type="AlphaFoldDB" id="A0A0P1BRR1"/>
<keyword evidence="2" id="KW-1185">Reference proteome</keyword>
<reference evidence="1 2" key="1">
    <citation type="submission" date="2014-09" db="EMBL/GenBank/DDBJ databases">
        <authorList>
            <person name="Magalhaes I.L.F."/>
            <person name="Oliveira U."/>
            <person name="Santos F.R."/>
            <person name="Vidigal T.H.D.A."/>
            <person name="Brescovit A.D."/>
            <person name="Santos A.J."/>
        </authorList>
    </citation>
    <scope>NUCLEOTIDE SEQUENCE [LARGE SCALE GENOMIC DNA]</scope>
</reference>
<proteinExistence type="predicted"/>